<evidence type="ECO:0000256" key="2">
    <source>
        <dbReference type="ARBA" id="ARBA00004370"/>
    </source>
</evidence>
<dbReference type="Proteomes" id="UP001386955">
    <property type="component" value="Unassembled WGS sequence"/>
</dbReference>
<dbReference type="AlphaFoldDB" id="A0AAN9SLE4"/>
<dbReference type="InterPro" id="IPR032675">
    <property type="entry name" value="LRR_dom_sf"/>
</dbReference>
<keyword evidence="5" id="KW-0677">Repeat</keyword>
<evidence type="ECO:0000256" key="9">
    <source>
        <dbReference type="SAM" id="SignalP"/>
    </source>
</evidence>
<dbReference type="InterPro" id="IPR051848">
    <property type="entry name" value="PGIP"/>
</dbReference>
<dbReference type="PANTHER" id="PTHR48059:SF24">
    <property type="entry name" value="POLYGALACTURONASE INHIBITOR"/>
    <property type="match status" value="1"/>
</dbReference>
<proteinExistence type="inferred from homology"/>
<keyword evidence="6" id="KW-0472">Membrane</keyword>
<feature type="chain" id="PRO_5043005794" description="Leucine-rich repeat-containing N-terminal plant-type domain-containing protein" evidence="9">
    <location>
        <begin position="21"/>
        <end position="347"/>
    </location>
</feature>
<feature type="domain" description="Leucine-rich repeat-containing N-terminal plant-type" evidence="10">
    <location>
        <begin position="25"/>
        <end position="63"/>
    </location>
</feature>
<reference evidence="11 12" key="1">
    <citation type="submission" date="2024-01" db="EMBL/GenBank/DDBJ databases">
        <title>The genomes of 5 underutilized Papilionoideae crops provide insights into root nodulation and disease resistanc.</title>
        <authorList>
            <person name="Jiang F."/>
        </authorList>
    </citation>
    <scope>NUCLEOTIDE SEQUENCE [LARGE SCALE GENOMIC DNA]</scope>
    <source>
        <strain evidence="11">DUOXIRENSHENG_FW03</strain>
        <tissue evidence="11">Leaves</tissue>
    </source>
</reference>
<evidence type="ECO:0000256" key="5">
    <source>
        <dbReference type="ARBA" id="ARBA00022737"/>
    </source>
</evidence>
<evidence type="ECO:0000256" key="7">
    <source>
        <dbReference type="ARBA" id="ARBA00023180"/>
    </source>
</evidence>
<keyword evidence="12" id="KW-1185">Reference proteome</keyword>
<evidence type="ECO:0000259" key="10">
    <source>
        <dbReference type="Pfam" id="PF08263"/>
    </source>
</evidence>
<feature type="signal peptide" evidence="9">
    <location>
        <begin position="1"/>
        <end position="20"/>
    </location>
</feature>
<evidence type="ECO:0000256" key="8">
    <source>
        <dbReference type="ARBA" id="ARBA00038043"/>
    </source>
</evidence>
<dbReference type="FunFam" id="3.80.10.10:FF:000041">
    <property type="entry name" value="LRR receptor-like serine/threonine-protein kinase ERECTA"/>
    <property type="match status" value="1"/>
</dbReference>
<keyword evidence="7" id="KW-0325">Glycoprotein</keyword>
<evidence type="ECO:0000313" key="12">
    <source>
        <dbReference type="Proteomes" id="UP001386955"/>
    </source>
</evidence>
<dbReference type="Pfam" id="PF08263">
    <property type="entry name" value="LRRNT_2"/>
    <property type="match status" value="1"/>
</dbReference>
<evidence type="ECO:0000256" key="3">
    <source>
        <dbReference type="ARBA" id="ARBA00022614"/>
    </source>
</evidence>
<organism evidence="11 12">
    <name type="scientific">Psophocarpus tetragonolobus</name>
    <name type="common">Winged bean</name>
    <name type="synonym">Dolichos tetragonolobus</name>
    <dbReference type="NCBI Taxonomy" id="3891"/>
    <lineage>
        <taxon>Eukaryota</taxon>
        <taxon>Viridiplantae</taxon>
        <taxon>Streptophyta</taxon>
        <taxon>Embryophyta</taxon>
        <taxon>Tracheophyta</taxon>
        <taxon>Spermatophyta</taxon>
        <taxon>Magnoliopsida</taxon>
        <taxon>eudicotyledons</taxon>
        <taxon>Gunneridae</taxon>
        <taxon>Pentapetalae</taxon>
        <taxon>rosids</taxon>
        <taxon>fabids</taxon>
        <taxon>Fabales</taxon>
        <taxon>Fabaceae</taxon>
        <taxon>Papilionoideae</taxon>
        <taxon>50 kb inversion clade</taxon>
        <taxon>NPAAA clade</taxon>
        <taxon>indigoferoid/millettioid clade</taxon>
        <taxon>Phaseoleae</taxon>
        <taxon>Psophocarpus</taxon>
    </lineage>
</organism>
<gene>
    <name evidence="11" type="ORF">VNO78_11430</name>
</gene>
<dbReference type="GO" id="GO:0016020">
    <property type="term" value="C:membrane"/>
    <property type="evidence" value="ECO:0007669"/>
    <property type="project" value="UniProtKB-SubCell"/>
</dbReference>
<sequence length="347" mass="37864">MSGLTILVLVVLALTPAVISELCNQGDKKALLKFKKELGNPTSLSTWIPKSDCCSKTWEGVLCETDNKTYRVNGLQLPQLNLSGPYPIPPSIANLPYLNYITISNDPNLVGPLPPTMAKLINLRNIDIHHTGISGNVPDFLSQIKTLIFINLSYNNLSGTLPASLSSLPYLVGISLRGNRISGAIPDSFGSFSNLQAMGLSGNRLTGKIPATLANLDLTMVDLSGNLLEGDASMLFGSNKRAQEIYLAENQLGFDLEKVQLSDNLYALDLRLNRIYGRLPKELATRKYLTFFNVSYNNLCGEIPQGGNMQRFDVSSYDHNNCLCGSPLPSCSGTLIAERIIPRKDII</sequence>
<protein>
    <recommendedName>
        <fullName evidence="10">Leucine-rich repeat-containing N-terminal plant-type domain-containing protein</fullName>
    </recommendedName>
</protein>
<dbReference type="Pfam" id="PF13855">
    <property type="entry name" value="LRR_8"/>
    <property type="match status" value="1"/>
</dbReference>
<keyword evidence="3" id="KW-0433">Leucine-rich repeat</keyword>
<dbReference type="EMBL" id="JAYMYS010000003">
    <property type="protein sequence ID" value="KAK7400229.1"/>
    <property type="molecule type" value="Genomic_DNA"/>
</dbReference>
<evidence type="ECO:0000256" key="6">
    <source>
        <dbReference type="ARBA" id="ARBA00023136"/>
    </source>
</evidence>
<dbReference type="InterPro" id="IPR013210">
    <property type="entry name" value="LRR_N_plant-typ"/>
</dbReference>
<keyword evidence="4 9" id="KW-0732">Signal</keyword>
<evidence type="ECO:0000313" key="11">
    <source>
        <dbReference type="EMBL" id="KAK7400229.1"/>
    </source>
</evidence>
<dbReference type="InterPro" id="IPR001611">
    <property type="entry name" value="Leu-rich_rpt"/>
</dbReference>
<comment type="subcellular location">
    <subcellularLocation>
        <location evidence="1">Cell envelope</location>
    </subcellularLocation>
    <subcellularLocation>
        <location evidence="2">Membrane</location>
    </subcellularLocation>
</comment>
<name>A0AAN9SLE4_PSOTE</name>
<dbReference type="SUPFAM" id="SSF52058">
    <property type="entry name" value="L domain-like"/>
    <property type="match status" value="1"/>
</dbReference>
<accession>A0AAN9SLE4</accession>
<comment type="similarity">
    <text evidence="8">Belongs to the polygalacturonase-inhibiting protein family.</text>
</comment>
<evidence type="ECO:0000256" key="1">
    <source>
        <dbReference type="ARBA" id="ARBA00004196"/>
    </source>
</evidence>
<evidence type="ECO:0000256" key="4">
    <source>
        <dbReference type="ARBA" id="ARBA00022729"/>
    </source>
</evidence>
<comment type="caution">
    <text evidence="11">The sequence shown here is derived from an EMBL/GenBank/DDBJ whole genome shotgun (WGS) entry which is preliminary data.</text>
</comment>
<dbReference type="Gene3D" id="3.80.10.10">
    <property type="entry name" value="Ribonuclease Inhibitor"/>
    <property type="match status" value="1"/>
</dbReference>
<dbReference type="Pfam" id="PF00560">
    <property type="entry name" value="LRR_1"/>
    <property type="match status" value="1"/>
</dbReference>
<dbReference type="PANTHER" id="PTHR48059">
    <property type="entry name" value="POLYGALACTURONASE INHIBITOR 1"/>
    <property type="match status" value="1"/>
</dbReference>